<gene>
    <name evidence="9" type="ORF">GA0070616_5133</name>
</gene>
<dbReference type="Proteomes" id="UP000199699">
    <property type="component" value="Unassembled WGS sequence"/>
</dbReference>
<comment type="similarity">
    <text evidence="1">Belongs to the mannitol dehydrogenase family.</text>
</comment>
<dbReference type="GO" id="GO:0008926">
    <property type="term" value="F:mannitol-1-phosphate 5-dehydrogenase activity"/>
    <property type="evidence" value="ECO:0007669"/>
    <property type="project" value="UniProtKB-EC"/>
</dbReference>
<dbReference type="RefSeq" id="WP_091088351.1">
    <property type="nucleotide sequence ID" value="NZ_FMHT01000003.1"/>
</dbReference>
<dbReference type="GO" id="GO:0019594">
    <property type="term" value="P:mannitol metabolic process"/>
    <property type="evidence" value="ECO:0007669"/>
    <property type="project" value="InterPro"/>
</dbReference>
<reference evidence="9 10" key="1">
    <citation type="submission" date="2016-06" db="EMBL/GenBank/DDBJ databases">
        <authorList>
            <person name="Kjaerup R.B."/>
            <person name="Dalgaard T.S."/>
            <person name="Juul-Madsen H.R."/>
        </authorList>
    </citation>
    <scope>NUCLEOTIDE SEQUENCE [LARGE SCALE GENOMIC DNA]</scope>
    <source>
        <strain evidence="9 10">DSM 43818</strain>
    </source>
</reference>
<evidence type="ECO:0000256" key="3">
    <source>
        <dbReference type="ARBA" id="ARBA00016219"/>
    </source>
</evidence>
<dbReference type="InterPro" id="IPR036291">
    <property type="entry name" value="NAD(P)-bd_dom_sf"/>
</dbReference>
<dbReference type="PANTHER" id="PTHR43362:SF1">
    <property type="entry name" value="MANNITOL DEHYDROGENASE 2-RELATED"/>
    <property type="match status" value="1"/>
</dbReference>
<dbReference type="InterPro" id="IPR000669">
    <property type="entry name" value="Mannitol_DH"/>
</dbReference>
<evidence type="ECO:0000256" key="2">
    <source>
        <dbReference type="ARBA" id="ARBA00012939"/>
    </source>
</evidence>
<feature type="domain" description="Mannitol dehydrogenase N-terminal" evidence="7">
    <location>
        <begin position="35"/>
        <end position="281"/>
    </location>
</feature>
<evidence type="ECO:0000256" key="4">
    <source>
        <dbReference type="ARBA" id="ARBA00023002"/>
    </source>
</evidence>
<evidence type="ECO:0000256" key="6">
    <source>
        <dbReference type="ARBA" id="ARBA00048615"/>
    </source>
</evidence>
<dbReference type="EMBL" id="FMHT01000003">
    <property type="protein sequence ID" value="SCL35079.1"/>
    <property type="molecule type" value="Genomic_DNA"/>
</dbReference>
<dbReference type="OrthoDB" id="271711at2"/>
<dbReference type="InterPro" id="IPR013131">
    <property type="entry name" value="Mannitol_DH_N"/>
</dbReference>
<dbReference type="STRING" id="145857.GA0070616_5133"/>
<dbReference type="SUPFAM" id="SSF51735">
    <property type="entry name" value="NAD(P)-binding Rossmann-fold domains"/>
    <property type="match status" value="1"/>
</dbReference>
<dbReference type="Gene3D" id="3.40.50.720">
    <property type="entry name" value="NAD(P)-binding Rossmann-like Domain"/>
    <property type="match status" value="1"/>
</dbReference>
<dbReference type="EC" id="1.1.1.17" evidence="2"/>
<dbReference type="Gene3D" id="1.10.1040.10">
    <property type="entry name" value="N-(1-d-carboxylethyl)-l-norvaline Dehydrogenase, domain 2"/>
    <property type="match status" value="1"/>
</dbReference>
<organism evidence="9 10">
    <name type="scientific">Micromonospora nigra</name>
    <dbReference type="NCBI Taxonomy" id="145857"/>
    <lineage>
        <taxon>Bacteria</taxon>
        <taxon>Bacillati</taxon>
        <taxon>Actinomycetota</taxon>
        <taxon>Actinomycetes</taxon>
        <taxon>Micromonosporales</taxon>
        <taxon>Micromonosporaceae</taxon>
        <taxon>Micromonospora</taxon>
    </lineage>
</organism>
<evidence type="ECO:0000259" key="8">
    <source>
        <dbReference type="Pfam" id="PF08125"/>
    </source>
</evidence>
<proteinExistence type="inferred from homology"/>
<evidence type="ECO:0000313" key="9">
    <source>
        <dbReference type="EMBL" id="SCL35079.1"/>
    </source>
</evidence>
<name>A0A1C6T090_9ACTN</name>
<evidence type="ECO:0000256" key="1">
    <source>
        <dbReference type="ARBA" id="ARBA00006541"/>
    </source>
</evidence>
<feature type="domain" description="Mannitol dehydrogenase C-terminal" evidence="8">
    <location>
        <begin position="292"/>
        <end position="454"/>
    </location>
</feature>
<sequence>MAVTVGASRLDLGALRRLPADSRPLVRPGTVPAGMVHLGLGAFHRAHQAVYTEAAVGVAGGDWGIVGVAPRNAALVETLTAQDNLFSVSTLSAQGRHTRVVGALAGVRLAAADPDAVVALLADPAIRVVTLTVTEKAYQLDPASGVLRPDAELVADLSAERSPATVPGLLVRGLLARAAAGAGPISLVSCDNLPANGRRLRGLVTQALAFTGAPTPVQDWIAAHVGFPGTMVDRIVPASTRDTLDAARQALGVSDLAAVAAEPYTQWVIEDDFPGGRPAWEQAGAVLCADAGPWERLKLRGLNGVHSATAYLGALAGCETIADALAMPHLTTVLRRLVAEDVAASFVPPDGVDVVDYGEEVLARFANPAIRHRTLQVAMDGSQKLPQRIMHTIADLRAAGRPARWAALVVAAWVRFAQGQADNGRSLPLDDPLAGRIQEALAAAAQTPAGAVDAVFALDAVVPPEVAADAQVRADVVAWLTDLQRHGVAATLAGAV</sequence>
<dbReference type="InterPro" id="IPR008927">
    <property type="entry name" value="6-PGluconate_DH-like_C_sf"/>
</dbReference>
<dbReference type="Pfam" id="PF08125">
    <property type="entry name" value="Mannitol_dh_C"/>
    <property type="match status" value="1"/>
</dbReference>
<accession>A0A1C6T090</accession>
<dbReference type="InterPro" id="IPR050988">
    <property type="entry name" value="Mannitol_DH/Oxidoreductase"/>
</dbReference>
<dbReference type="AlphaFoldDB" id="A0A1C6T090"/>
<keyword evidence="5" id="KW-0520">NAD</keyword>
<dbReference type="PANTHER" id="PTHR43362">
    <property type="entry name" value="MANNITOL DEHYDROGENASE DSF1-RELATED"/>
    <property type="match status" value="1"/>
</dbReference>
<dbReference type="InterPro" id="IPR013118">
    <property type="entry name" value="Mannitol_DH_C"/>
</dbReference>
<evidence type="ECO:0000313" key="10">
    <source>
        <dbReference type="Proteomes" id="UP000199699"/>
    </source>
</evidence>
<dbReference type="InterPro" id="IPR013328">
    <property type="entry name" value="6PGD_dom2"/>
</dbReference>
<comment type="catalytic activity">
    <reaction evidence="6">
        <text>D-mannitol 1-phosphate + NAD(+) = beta-D-fructose 6-phosphate + NADH + H(+)</text>
        <dbReference type="Rhea" id="RHEA:19661"/>
        <dbReference type="ChEBI" id="CHEBI:15378"/>
        <dbReference type="ChEBI" id="CHEBI:57540"/>
        <dbReference type="ChEBI" id="CHEBI:57634"/>
        <dbReference type="ChEBI" id="CHEBI:57945"/>
        <dbReference type="ChEBI" id="CHEBI:61381"/>
        <dbReference type="EC" id="1.1.1.17"/>
    </reaction>
</comment>
<protein>
    <recommendedName>
        <fullName evidence="3">Mannitol-1-phosphate 5-dehydrogenase</fullName>
        <ecNumber evidence="2">1.1.1.17</ecNumber>
    </recommendedName>
</protein>
<dbReference type="PRINTS" id="PR00084">
    <property type="entry name" value="MTLDHDRGNASE"/>
</dbReference>
<keyword evidence="4" id="KW-0560">Oxidoreductase</keyword>
<dbReference type="Pfam" id="PF01232">
    <property type="entry name" value="Mannitol_dh"/>
    <property type="match status" value="1"/>
</dbReference>
<dbReference type="SUPFAM" id="SSF48179">
    <property type="entry name" value="6-phosphogluconate dehydrogenase C-terminal domain-like"/>
    <property type="match status" value="1"/>
</dbReference>
<evidence type="ECO:0000259" key="7">
    <source>
        <dbReference type="Pfam" id="PF01232"/>
    </source>
</evidence>
<dbReference type="PROSITE" id="PS00974">
    <property type="entry name" value="MANNITOL_DHGENASE"/>
    <property type="match status" value="1"/>
</dbReference>
<dbReference type="InterPro" id="IPR023027">
    <property type="entry name" value="Mannitol_DH_CS"/>
</dbReference>
<evidence type="ECO:0000256" key="5">
    <source>
        <dbReference type="ARBA" id="ARBA00023027"/>
    </source>
</evidence>
<keyword evidence="10" id="KW-1185">Reference proteome</keyword>